<feature type="region of interest" description="Disordered" evidence="1">
    <location>
        <begin position="106"/>
        <end position="125"/>
    </location>
</feature>
<sequence length="143" mass="16366">MTNEKGLDKGYELVAKMHEVFGHPVTNTPTKLTEERAKIRASFMQEELEEFLEATTVEDQYDALIDLIYFAFGTFAEMGVRPDKGFEIVNNANMAKLFPDGKPRFREGDGKILKPEGWQAPEPQLRAEIERQRQEAEKTARIS</sequence>
<comment type="caution">
    <text evidence="2">The sequence shown here is derived from an EMBL/GenBank/DDBJ whole genome shotgun (WGS) entry which is preliminary data.</text>
</comment>
<dbReference type="Pfam" id="PF01503">
    <property type="entry name" value="PRA-PH"/>
    <property type="match status" value="1"/>
</dbReference>
<reference evidence="2 3" key="1">
    <citation type="journal article" date="2023" name="Int. J. Mol. Sci.">
        <title>Pathogenicity and Genomic Characterization of a Novel Genospecies, Bacillus shihchuchen, of the Bacillus cereus Group Isolated from Chinese Softshell Turtle (Pelodiscus sinensis).</title>
        <authorList>
            <person name="Cheng L.W."/>
            <person name="Byadgi O.V."/>
            <person name="Tsai C.E."/>
            <person name="Wang P.C."/>
            <person name="Chen S.C."/>
        </authorList>
    </citation>
    <scope>NUCLEOTIDE SEQUENCE [LARGE SCALE GENOMIC DNA]</scope>
    <source>
        <strain evidence="2 3">QF108-045</strain>
    </source>
</reference>
<evidence type="ECO:0000256" key="1">
    <source>
        <dbReference type="SAM" id="MobiDB-lite"/>
    </source>
</evidence>
<dbReference type="CDD" id="cd11545">
    <property type="entry name" value="NTP-PPase_YP_001813558"/>
    <property type="match status" value="1"/>
</dbReference>
<organism evidence="2 3">
    <name type="scientific">Bacillus shihchuchen</name>
    <dbReference type="NCBI Taxonomy" id="3036942"/>
    <lineage>
        <taxon>Bacteria</taxon>
        <taxon>Bacillati</taxon>
        <taxon>Bacillota</taxon>
        <taxon>Bacilli</taxon>
        <taxon>Bacillales</taxon>
        <taxon>Bacillaceae</taxon>
        <taxon>Bacillus</taxon>
        <taxon>Bacillus cereus group</taxon>
    </lineage>
</organism>
<protein>
    <submittedName>
        <fullName evidence="2">HAD family hydrolase</fullName>
    </submittedName>
</protein>
<dbReference type="InterPro" id="IPR023292">
    <property type="entry name" value="NTP_PyroPHydrolase-like_dom_sf"/>
</dbReference>
<dbReference type="Gene3D" id="1.10.3420.10">
    <property type="entry name" value="putative ntp pyrophosphohydrolase like domain"/>
    <property type="match status" value="1"/>
</dbReference>
<evidence type="ECO:0000313" key="3">
    <source>
        <dbReference type="Proteomes" id="UP001229716"/>
    </source>
</evidence>
<accession>A0ABT7KUH1</accession>
<dbReference type="Proteomes" id="UP001229716">
    <property type="component" value="Unassembled WGS sequence"/>
</dbReference>
<dbReference type="InterPro" id="IPR021130">
    <property type="entry name" value="PRib-ATP_PPHydrolase-like"/>
</dbReference>
<keyword evidence="3" id="KW-1185">Reference proteome</keyword>
<proteinExistence type="predicted"/>
<dbReference type="EMBL" id="JASWHZ010000001">
    <property type="protein sequence ID" value="MDL2417053.1"/>
    <property type="molecule type" value="Genomic_DNA"/>
</dbReference>
<keyword evidence="2" id="KW-0378">Hydrolase</keyword>
<dbReference type="GO" id="GO:0016787">
    <property type="term" value="F:hydrolase activity"/>
    <property type="evidence" value="ECO:0007669"/>
    <property type="project" value="UniProtKB-KW"/>
</dbReference>
<gene>
    <name evidence="2" type="ORF">P6F46_03250</name>
</gene>
<name>A0ABT7KUH1_9BACI</name>
<evidence type="ECO:0000313" key="2">
    <source>
        <dbReference type="EMBL" id="MDL2417053.1"/>
    </source>
</evidence>